<dbReference type="STRING" id="283909.R7TK73"/>
<gene>
    <name evidence="9" type="ORF">CAPTEDRAFT_107031</name>
</gene>
<dbReference type="OMA" id="YWRVEWL"/>
<dbReference type="EMBL" id="AMQN01002931">
    <property type="status" value="NOT_ANNOTATED_CDS"/>
    <property type="molecule type" value="Genomic_DNA"/>
</dbReference>
<dbReference type="GO" id="GO:0005634">
    <property type="term" value="C:nucleus"/>
    <property type="evidence" value="ECO:0007669"/>
    <property type="project" value="TreeGrafter"/>
</dbReference>
<evidence type="ECO:0000313" key="9">
    <source>
        <dbReference type="EMBL" id="ELT91515.1"/>
    </source>
</evidence>
<dbReference type="Proteomes" id="UP000014760">
    <property type="component" value="Unassembled WGS sequence"/>
</dbReference>
<comment type="similarity">
    <text evidence="6">Belongs to the BCD1 family.</text>
</comment>
<dbReference type="HOGENOM" id="CLU_025524_2_0_1"/>
<dbReference type="PROSITE" id="PS51083">
    <property type="entry name" value="ZF_HIT"/>
    <property type="match status" value="1"/>
</dbReference>
<evidence type="ECO:0000256" key="2">
    <source>
        <dbReference type="ARBA" id="ARBA00022723"/>
    </source>
</evidence>
<feature type="domain" description="HIT-type" evidence="8">
    <location>
        <begin position="3"/>
        <end position="37"/>
    </location>
</feature>
<reference evidence="11" key="1">
    <citation type="submission" date="2012-12" db="EMBL/GenBank/DDBJ databases">
        <authorList>
            <person name="Hellsten U."/>
            <person name="Grimwood J."/>
            <person name="Chapman J.A."/>
            <person name="Shapiro H."/>
            <person name="Aerts A."/>
            <person name="Otillar R.P."/>
            <person name="Terry A.Y."/>
            <person name="Boore J.L."/>
            <person name="Simakov O."/>
            <person name="Marletaz F."/>
            <person name="Cho S.-J."/>
            <person name="Edsinger-Gonzales E."/>
            <person name="Havlak P."/>
            <person name="Kuo D.-H."/>
            <person name="Larsson T."/>
            <person name="Lv J."/>
            <person name="Arendt D."/>
            <person name="Savage R."/>
            <person name="Osoegawa K."/>
            <person name="de Jong P."/>
            <person name="Lindberg D.R."/>
            <person name="Seaver E.C."/>
            <person name="Weisblat D.A."/>
            <person name="Putnam N.H."/>
            <person name="Grigoriev I.V."/>
            <person name="Rokhsar D.S."/>
        </authorList>
    </citation>
    <scope>NUCLEOTIDE SEQUENCE</scope>
    <source>
        <strain evidence="11">I ESC-2004</strain>
    </source>
</reference>
<keyword evidence="3 7" id="KW-0863">Zinc-finger</keyword>
<dbReference type="OrthoDB" id="272357at2759"/>
<evidence type="ECO:0000256" key="6">
    <source>
        <dbReference type="ARBA" id="ARBA00049654"/>
    </source>
</evidence>
<dbReference type="EnsemblMetazoa" id="CapteT107031">
    <property type="protein sequence ID" value="CapteP107031"/>
    <property type="gene ID" value="CapteG107031"/>
</dbReference>
<evidence type="ECO:0000256" key="5">
    <source>
        <dbReference type="ARBA" id="ARBA00049598"/>
    </source>
</evidence>
<feature type="non-terminal residue" evidence="9">
    <location>
        <position position="1"/>
    </location>
</feature>
<dbReference type="Pfam" id="PF25790">
    <property type="entry name" value="BCD1"/>
    <property type="match status" value="1"/>
</dbReference>
<accession>R7TK73</accession>
<dbReference type="AlphaFoldDB" id="R7TK73"/>
<proteinExistence type="inferred from homology"/>
<evidence type="ECO:0000256" key="4">
    <source>
        <dbReference type="ARBA" id="ARBA00022833"/>
    </source>
</evidence>
<evidence type="ECO:0000256" key="7">
    <source>
        <dbReference type="PROSITE-ProRule" id="PRU00453"/>
    </source>
</evidence>
<dbReference type="InterPro" id="IPR007529">
    <property type="entry name" value="Znf_HIT"/>
</dbReference>
<evidence type="ECO:0000313" key="10">
    <source>
        <dbReference type="EnsemblMetazoa" id="CapteP107031"/>
    </source>
</evidence>
<evidence type="ECO:0000256" key="1">
    <source>
        <dbReference type="ARBA" id="ARBA00022553"/>
    </source>
</evidence>
<dbReference type="GO" id="GO:0008270">
    <property type="term" value="F:zinc ion binding"/>
    <property type="evidence" value="ECO:0007669"/>
    <property type="project" value="UniProtKB-UniRule"/>
</dbReference>
<dbReference type="GO" id="GO:0070761">
    <property type="term" value="C:pre-snoRNP complex"/>
    <property type="evidence" value="ECO:0007669"/>
    <property type="project" value="TreeGrafter"/>
</dbReference>
<dbReference type="GO" id="GO:0000492">
    <property type="term" value="P:box C/D snoRNP assembly"/>
    <property type="evidence" value="ECO:0007669"/>
    <property type="project" value="TreeGrafter"/>
</dbReference>
<keyword evidence="4" id="KW-0862">Zinc</keyword>
<organism evidence="9">
    <name type="scientific">Capitella teleta</name>
    <name type="common">Polychaete worm</name>
    <dbReference type="NCBI Taxonomy" id="283909"/>
    <lineage>
        <taxon>Eukaryota</taxon>
        <taxon>Metazoa</taxon>
        <taxon>Spiralia</taxon>
        <taxon>Lophotrochozoa</taxon>
        <taxon>Annelida</taxon>
        <taxon>Polychaeta</taxon>
        <taxon>Sedentaria</taxon>
        <taxon>Scolecida</taxon>
        <taxon>Capitellidae</taxon>
        <taxon>Capitella</taxon>
    </lineage>
</organism>
<keyword evidence="2" id="KW-0479">Metal-binding</keyword>
<dbReference type="GO" id="GO:0000463">
    <property type="term" value="P:maturation of LSU-rRNA from tricistronic rRNA transcript (SSU-rRNA, 5.8S rRNA, LSU-rRNA)"/>
    <property type="evidence" value="ECO:0007669"/>
    <property type="project" value="TreeGrafter"/>
</dbReference>
<dbReference type="PANTHER" id="PTHR13483:SF3">
    <property type="entry name" value="BOX C_D SNORNA PROTEIN 1"/>
    <property type="match status" value="1"/>
</dbReference>
<dbReference type="Pfam" id="PF04438">
    <property type="entry name" value="zf-HIT"/>
    <property type="match status" value="1"/>
</dbReference>
<dbReference type="GO" id="GO:0048254">
    <property type="term" value="P:snoRNA localization"/>
    <property type="evidence" value="ECO:0007669"/>
    <property type="project" value="TreeGrafter"/>
</dbReference>
<evidence type="ECO:0000259" key="8">
    <source>
        <dbReference type="PROSITE" id="PS51083"/>
    </source>
</evidence>
<dbReference type="InterPro" id="IPR057721">
    <property type="entry name" value="BCD1_alpha/beta"/>
</dbReference>
<sequence length="244" mass="28103">AQCEVCHELQSKYCCPGCFVKTCSLKCVKQHKIRSECDGVRDKTAFVSIPQFTDMHLKSDYCFLEDAGRKSDSSRRELSLMDDKNINKLINSAKVQGITLKLMPSGMERRRINSTVYSNTDKAIYWHIEFLFPQFQAKYSQRRVSEKSSIEKLLEIYLHPAESDPVIRHKLRDLVKEGMEAISVLMKVEERPACSPKFYEIDLKKSLVDNLRGKVVIEFPSMIVVRKASMADFDLLSEGLLLFF</sequence>
<keyword evidence="11" id="KW-1185">Reference proteome</keyword>
<evidence type="ECO:0000256" key="3">
    <source>
        <dbReference type="ARBA" id="ARBA00022771"/>
    </source>
</evidence>
<protein>
    <recommendedName>
        <fullName evidence="8">HIT-type domain-containing protein</fullName>
    </recommendedName>
</protein>
<dbReference type="InterPro" id="IPR051639">
    <property type="entry name" value="BCD1"/>
</dbReference>
<dbReference type="Gene3D" id="3.30.60.190">
    <property type="match status" value="1"/>
</dbReference>
<dbReference type="SUPFAM" id="SSF144232">
    <property type="entry name" value="HIT/MYND zinc finger-like"/>
    <property type="match status" value="1"/>
</dbReference>
<reference evidence="9 11" key="2">
    <citation type="journal article" date="2013" name="Nature">
        <title>Insights into bilaterian evolution from three spiralian genomes.</title>
        <authorList>
            <person name="Simakov O."/>
            <person name="Marletaz F."/>
            <person name="Cho S.J."/>
            <person name="Edsinger-Gonzales E."/>
            <person name="Havlak P."/>
            <person name="Hellsten U."/>
            <person name="Kuo D.H."/>
            <person name="Larsson T."/>
            <person name="Lv J."/>
            <person name="Arendt D."/>
            <person name="Savage R."/>
            <person name="Osoegawa K."/>
            <person name="de Jong P."/>
            <person name="Grimwood J."/>
            <person name="Chapman J.A."/>
            <person name="Shapiro H."/>
            <person name="Aerts A."/>
            <person name="Otillar R.P."/>
            <person name="Terry A.Y."/>
            <person name="Boore J.L."/>
            <person name="Grigoriev I.V."/>
            <person name="Lindberg D.R."/>
            <person name="Seaver E.C."/>
            <person name="Weisblat D.A."/>
            <person name="Putnam N.H."/>
            <person name="Rokhsar D.S."/>
        </authorList>
    </citation>
    <scope>NUCLEOTIDE SEQUENCE</scope>
    <source>
        <strain evidence="9 11">I ESC-2004</strain>
    </source>
</reference>
<dbReference type="FunCoup" id="R7TK73">
    <property type="interactions" value="505"/>
</dbReference>
<evidence type="ECO:0000313" key="11">
    <source>
        <dbReference type="Proteomes" id="UP000014760"/>
    </source>
</evidence>
<keyword evidence="1" id="KW-0597">Phosphoprotein</keyword>
<reference evidence="10" key="3">
    <citation type="submission" date="2015-06" db="UniProtKB">
        <authorList>
            <consortium name="EnsemblMetazoa"/>
        </authorList>
    </citation>
    <scope>IDENTIFICATION</scope>
</reference>
<comment type="function">
    <text evidence="5">Required for box C/D snoRNAs accumulation involved in snoRNA processing, snoRNA transport to the nucleolus and ribosome biogenesis.</text>
</comment>
<dbReference type="PANTHER" id="PTHR13483">
    <property type="entry name" value="BOX C_D SNORNA PROTEIN 1-RELATED"/>
    <property type="match status" value="1"/>
</dbReference>
<dbReference type="EMBL" id="KB310466">
    <property type="protein sequence ID" value="ELT91515.1"/>
    <property type="molecule type" value="Genomic_DNA"/>
</dbReference>
<name>R7TK73_CAPTE</name>
<dbReference type="CDD" id="cd23023">
    <property type="entry name" value="zf-HIT_BCD1"/>
    <property type="match status" value="1"/>
</dbReference>